<dbReference type="InterPro" id="IPR050109">
    <property type="entry name" value="HTH-type_TetR-like_transc_reg"/>
</dbReference>
<dbReference type="PANTHER" id="PTHR30055:SF234">
    <property type="entry name" value="HTH-TYPE TRANSCRIPTIONAL REGULATOR BETI"/>
    <property type="match status" value="1"/>
</dbReference>
<dbReference type="SUPFAM" id="SSF46689">
    <property type="entry name" value="Homeodomain-like"/>
    <property type="match status" value="1"/>
</dbReference>
<evidence type="ECO:0000313" key="7">
    <source>
        <dbReference type="Proteomes" id="UP000584670"/>
    </source>
</evidence>
<evidence type="ECO:0000259" key="5">
    <source>
        <dbReference type="PROSITE" id="PS50977"/>
    </source>
</evidence>
<evidence type="ECO:0000256" key="1">
    <source>
        <dbReference type="ARBA" id="ARBA00023015"/>
    </source>
</evidence>
<accession>A0A7X1MBW3</accession>
<reference evidence="6 7" key="1">
    <citation type="submission" date="2020-08" db="EMBL/GenBank/DDBJ databases">
        <title>Streptomyces sp. PSKA01 genome sequencing and assembly.</title>
        <authorList>
            <person name="Mandal S."/>
            <person name="Maiti P.K."/>
            <person name="Das P."/>
        </authorList>
    </citation>
    <scope>NUCLEOTIDE SEQUENCE [LARGE SCALE GENOMIC DNA]</scope>
    <source>
        <strain evidence="6 7">PSKA01</strain>
    </source>
</reference>
<evidence type="ECO:0000256" key="4">
    <source>
        <dbReference type="PROSITE-ProRule" id="PRU00335"/>
    </source>
</evidence>
<evidence type="ECO:0000256" key="3">
    <source>
        <dbReference type="ARBA" id="ARBA00023163"/>
    </source>
</evidence>
<dbReference type="NCBIfam" id="NF041196">
    <property type="entry name" value="ScbR_bind_reg"/>
    <property type="match status" value="1"/>
</dbReference>
<dbReference type="GO" id="GO:0003700">
    <property type="term" value="F:DNA-binding transcription factor activity"/>
    <property type="evidence" value="ECO:0007669"/>
    <property type="project" value="TreeGrafter"/>
</dbReference>
<dbReference type="GO" id="GO:0000976">
    <property type="term" value="F:transcription cis-regulatory region binding"/>
    <property type="evidence" value="ECO:0007669"/>
    <property type="project" value="TreeGrafter"/>
</dbReference>
<dbReference type="Proteomes" id="UP000584670">
    <property type="component" value="Unassembled WGS sequence"/>
</dbReference>
<feature type="DNA-binding region" description="H-T-H motif" evidence="4">
    <location>
        <begin position="31"/>
        <end position="50"/>
    </location>
</feature>
<keyword evidence="3" id="KW-0804">Transcription</keyword>
<sequence>MAQQDRAIRTRQAILEAAGEVFAECGYSATRISDVYQRCGVTKGAFYFHFTSKAELAQAVLDEQVADQFRYFAPPQEPGAPKIQEWVDVTLLVAHRLTFDRMLQGSIRLAVDQGHDVIDRKVPYQAWIEVSTRLLGEAQELGELVPGIDVDTVSEAAVGAFTGVQLLSEIMTNRADVEERIAVLYDLMARTLAMPEVYARLDITAERGKRLTRGSAAHSSV</sequence>
<keyword evidence="1" id="KW-0805">Transcription regulation</keyword>
<feature type="domain" description="HTH tetR-type" evidence="5">
    <location>
        <begin position="8"/>
        <end position="68"/>
    </location>
</feature>
<dbReference type="SUPFAM" id="SSF48498">
    <property type="entry name" value="Tetracyclin repressor-like, C-terminal domain"/>
    <property type="match status" value="1"/>
</dbReference>
<dbReference type="InterPro" id="IPR036271">
    <property type="entry name" value="Tet_transcr_reg_TetR-rel_C_sf"/>
</dbReference>
<gene>
    <name evidence="6" type="ORF">H4N64_29330</name>
</gene>
<dbReference type="PROSITE" id="PS50977">
    <property type="entry name" value="HTH_TETR_2"/>
    <property type="match status" value="1"/>
</dbReference>
<dbReference type="InterPro" id="IPR001647">
    <property type="entry name" value="HTH_TetR"/>
</dbReference>
<dbReference type="Gene3D" id="1.10.357.10">
    <property type="entry name" value="Tetracycline Repressor, domain 2"/>
    <property type="match status" value="1"/>
</dbReference>
<dbReference type="RefSeq" id="WP_186285452.1">
    <property type="nucleotide sequence ID" value="NZ_JACMSF010000038.1"/>
</dbReference>
<evidence type="ECO:0000256" key="2">
    <source>
        <dbReference type="ARBA" id="ARBA00023125"/>
    </source>
</evidence>
<proteinExistence type="predicted"/>
<dbReference type="Pfam" id="PF00440">
    <property type="entry name" value="TetR_N"/>
    <property type="match status" value="1"/>
</dbReference>
<protein>
    <submittedName>
        <fullName evidence="6">TetR/AcrR family transcriptional regulator</fullName>
    </submittedName>
</protein>
<dbReference type="InterPro" id="IPR009057">
    <property type="entry name" value="Homeodomain-like_sf"/>
</dbReference>
<keyword evidence="2 4" id="KW-0238">DNA-binding</keyword>
<dbReference type="InterPro" id="IPR054126">
    <property type="entry name" value="CprB_TetR_C"/>
</dbReference>
<name>A0A7X1MBW3_9ACTN</name>
<dbReference type="AlphaFoldDB" id="A0A7X1MBW3"/>
<dbReference type="PANTHER" id="PTHR30055">
    <property type="entry name" value="HTH-TYPE TRANSCRIPTIONAL REGULATOR RUTR"/>
    <property type="match status" value="1"/>
</dbReference>
<dbReference type="InterPro" id="IPR047923">
    <property type="entry name" value="ArpA-like"/>
</dbReference>
<keyword evidence="7" id="KW-1185">Reference proteome</keyword>
<dbReference type="PRINTS" id="PR00455">
    <property type="entry name" value="HTHTETR"/>
</dbReference>
<organism evidence="6 7">
    <name type="scientific">Streptomyces cupreus</name>
    <dbReference type="NCBI Taxonomy" id="2759956"/>
    <lineage>
        <taxon>Bacteria</taxon>
        <taxon>Bacillati</taxon>
        <taxon>Actinomycetota</taxon>
        <taxon>Actinomycetes</taxon>
        <taxon>Kitasatosporales</taxon>
        <taxon>Streptomycetaceae</taxon>
        <taxon>Streptomyces</taxon>
    </lineage>
</organism>
<dbReference type="EMBL" id="JACMSF010000038">
    <property type="protein sequence ID" value="MBC2905602.1"/>
    <property type="molecule type" value="Genomic_DNA"/>
</dbReference>
<comment type="caution">
    <text evidence="6">The sequence shown here is derived from an EMBL/GenBank/DDBJ whole genome shotgun (WGS) entry which is preliminary data.</text>
</comment>
<evidence type="ECO:0000313" key="6">
    <source>
        <dbReference type="EMBL" id="MBC2905602.1"/>
    </source>
</evidence>
<dbReference type="Pfam" id="PF21935">
    <property type="entry name" value="TetR_C_45"/>
    <property type="match status" value="1"/>
</dbReference>